<name>A0A974NZ89_ENTFL</name>
<evidence type="ECO:0000313" key="7">
    <source>
        <dbReference type="EMBL" id="QQV79682.1"/>
    </source>
</evidence>
<dbReference type="GO" id="GO:0051537">
    <property type="term" value="F:2 iron, 2 sulfur cluster binding"/>
    <property type="evidence" value="ECO:0007669"/>
    <property type="project" value="UniProtKB-KW"/>
</dbReference>
<keyword evidence="1" id="KW-0001">2Fe-2S</keyword>
<dbReference type="InterPro" id="IPR002888">
    <property type="entry name" value="2Fe-2S-bd"/>
</dbReference>
<feature type="domain" description="[2Fe-2S]-binding" evidence="6">
    <location>
        <begin position="2"/>
        <end position="45"/>
    </location>
</feature>
<dbReference type="AlphaFoldDB" id="A0A974NZ89"/>
<evidence type="ECO:0000256" key="5">
    <source>
        <dbReference type="ARBA" id="ARBA00023014"/>
    </source>
</evidence>
<evidence type="ECO:0000256" key="3">
    <source>
        <dbReference type="ARBA" id="ARBA00023002"/>
    </source>
</evidence>
<keyword evidence="2" id="KW-0479">Metal-binding</keyword>
<dbReference type="Gene3D" id="1.10.150.120">
    <property type="entry name" value="[2Fe-2S]-binding domain"/>
    <property type="match status" value="1"/>
</dbReference>
<dbReference type="InterPro" id="IPR051452">
    <property type="entry name" value="Diverse_Oxidoreductases"/>
</dbReference>
<keyword evidence="3" id="KW-0560">Oxidoreductase</keyword>
<proteinExistence type="predicted"/>
<dbReference type="Pfam" id="PF01799">
    <property type="entry name" value="Fer2_2"/>
    <property type="match status" value="1"/>
</dbReference>
<evidence type="ECO:0000256" key="1">
    <source>
        <dbReference type="ARBA" id="ARBA00022714"/>
    </source>
</evidence>
<evidence type="ECO:0000256" key="2">
    <source>
        <dbReference type="ARBA" id="ARBA00022723"/>
    </source>
</evidence>
<dbReference type="GO" id="GO:0046872">
    <property type="term" value="F:metal ion binding"/>
    <property type="evidence" value="ECO:0007669"/>
    <property type="project" value="UniProtKB-KW"/>
</dbReference>
<dbReference type="SUPFAM" id="SSF47741">
    <property type="entry name" value="CO dehydrogenase ISP C-domain like"/>
    <property type="match status" value="1"/>
</dbReference>
<reference evidence="7" key="1">
    <citation type="submission" date="2021-01" db="EMBL/GenBank/DDBJ databases">
        <title>Enterococcus.</title>
        <authorList>
            <person name="Du X."/>
            <person name="Wang N."/>
        </authorList>
    </citation>
    <scope>NUCLEOTIDE SEQUENCE [LARGE SCALE GENOMIC DNA]</scope>
    <source>
        <strain evidence="7">T90-2</strain>
    </source>
</reference>
<evidence type="ECO:0000256" key="4">
    <source>
        <dbReference type="ARBA" id="ARBA00023004"/>
    </source>
</evidence>
<gene>
    <name evidence="7" type="ORF">JG559_01930</name>
</gene>
<accession>A0A974NZ89</accession>
<dbReference type="PANTHER" id="PTHR44379">
    <property type="entry name" value="OXIDOREDUCTASE WITH IRON-SULFUR SUBUNIT"/>
    <property type="match status" value="1"/>
</dbReference>
<dbReference type="GO" id="GO:0016491">
    <property type="term" value="F:oxidoreductase activity"/>
    <property type="evidence" value="ECO:0007669"/>
    <property type="project" value="UniProtKB-KW"/>
</dbReference>
<keyword evidence="5" id="KW-0411">Iron-sulfur</keyword>
<sequence length="52" mass="5695">MPGMVISAQGLLNKKPEPTKEDIQKAIRGNICRCTGYVKIIEAIQLVAKNVL</sequence>
<dbReference type="PANTHER" id="PTHR44379:SF5">
    <property type="entry name" value="OXIDOREDUCTASE WITH IRON-SULFUR SUBUNIT"/>
    <property type="match status" value="1"/>
</dbReference>
<dbReference type="InterPro" id="IPR036884">
    <property type="entry name" value="2Fe-2S-bd_dom_sf"/>
</dbReference>
<keyword evidence="4" id="KW-0408">Iron</keyword>
<organism evidence="7">
    <name type="scientific">Enterococcus faecalis</name>
    <name type="common">Streptococcus faecalis</name>
    <dbReference type="NCBI Taxonomy" id="1351"/>
    <lineage>
        <taxon>Bacteria</taxon>
        <taxon>Bacillati</taxon>
        <taxon>Bacillota</taxon>
        <taxon>Bacilli</taxon>
        <taxon>Lactobacillales</taxon>
        <taxon>Enterococcaceae</taxon>
        <taxon>Enterococcus</taxon>
    </lineage>
</organism>
<evidence type="ECO:0000259" key="6">
    <source>
        <dbReference type="Pfam" id="PF01799"/>
    </source>
</evidence>
<dbReference type="EMBL" id="CP068242">
    <property type="protein sequence ID" value="QQV79682.1"/>
    <property type="molecule type" value="Genomic_DNA"/>
</dbReference>
<protein>
    <recommendedName>
        <fullName evidence="6">[2Fe-2S]-binding domain-containing protein</fullName>
    </recommendedName>
</protein>